<evidence type="ECO:0000313" key="8">
    <source>
        <dbReference type="Proteomes" id="UP000249524"/>
    </source>
</evidence>
<evidence type="ECO:0000256" key="6">
    <source>
        <dbReference type="RuleBase" id="RU000461"/>
    </source>
</evidence>
<evidence type="ECO:0000256" key="3">
    <source>
        <dbReference type="ARBA" id="ARBA00022723"/>
    </source>
</evidence>
<evidence type="ECO:0000256" key="4">
    <source>
        <dbReference type="ARBA" id="ARBA00023004"/>
    </source>
</evidence>
<dbReference type="AlphaFoldDB" id="A0A328BPG7"/>
<dbReference type="PRINTS" id="PR00465">
    <property type="entry name" value="EP450IV"/>
</dbReference>
<accession>A0A328BPG7</accession>
<dbReference type="RefSeq" id="WP_111274475.1">
    <property type="nucleotide sequence ID" value="NZ_QFYS01000001.1"/>
</dbReference>
<dbReference type="InterPro" id="IPR002403">
    <property type="entry name" value="Cyt_P450_E_grp-IV"/>
</dbReference>
<evidence type="ECO:0000256" key="1">
    <source>
        <dbReference type="ARBA" id="ARBA00001971"/>
    </source>
</evidence>
<dbReference type="GO" id="GO:0016705">
    <property type="term" value="F:oxidoreductase activity, acting on paired donors, with incorporation or reduction of molecular oxygen"/>
    <property type="evidence" value="ECO:0007669"/>
    <property type="project" value="InterPro"/>
</dbReference>
<dbReference type="GO" id="GO:0005506">
    <property type="term" value="F:iron ion binding"/>
    <property type="evidence" value="ECO:0007669"/>
    <property type="project" value="InterPro"/>
</dbReference>
<name>A0A328BPG7_9CAUL</name>
<comment type="caution">
    <text evidence="7">The sequence shown here is derived from an EMBL/GenBank/DDBJ whole genome shotgun (WGS) entry which is preliminary data.</text>
</comment>
<dbReference type="InterPro" id="IPR036396">
    <property type="entry name" value="Cyt_P450_sf"/>
</dbReference>
<keyword evidence="3 5" id="KW-0479">Metal-binding</keyword>
<dbReference type="OrthoDB" id="9764248at2"/>
<evidence type="ECO:0000256" key="5">
    <source>
        <dbReference type="PIRSR" id="PIRSR602403-1"/>
    </source>
</evidence>
<reference evidence="7 8" key="1">
    <citation type="submission" date="2018-05" db="EMBL/GenBank/DDBJ databases">
        <authorList>
            <person name="Lanie J.A."/>
            <person name="Ng W.-L."/>
            <person name="Kazmierczak K.M."/>
            <person name="Andrzejewski T.M."/>
            <person name="Davidsen T.M."/>
            <person name="Wayne K.J."/>
            <person name="Tettelin H."/>
            <person name="Glass J.I."/>
            <person name="Rusch D."/>
            <person name="Podicherti R."/>
            <person name="Tsui H.-C.T."/>
            <person name="Winkler M.E."/>
        </authorList>
    </citation>
    <scope>NUCLEOTIDE SEQUENCE [LARGE SCALE GENOMIC DNA]</scope>
    <source>
        <strain evidence="7 8">BUT-10</strain>
    </source>
</reference>
<dbReference type="SUPFAM" id="SSF48264">
    <property type="entry name" value="Cytochrome P450"/>
    <property type="match status" value="1"/>
</dbReference>
<comment type="similarity">
    <text evidence="2 6">Belongs to the cytochrome P450 family.</text>
</comment>
<dbReference type="PROSITE" id="PS00086">
    <property type="entry name" value="CYTOCHROME_P450"/>
    <property type="match status" value="1"/>
</dbReference>
<sequence>MEREVQPKMPHAAAAEIALPSLRFRPPAPEPLERDPGLRMLFDRRMARNPLTALPREAFERPYRRMRVLHLTYHGLNDPDAIKRVLLDNAANYGRPWLVRRMMRRMIGEGLLNAEGEAWRGQRRLMASAFAPAAVAAAAPLVAGVADRSCARIRTDAAVDMAAEATRTTLDVIDGALFSGASGMAFDDAAGDVRDLLAGEGELRLGQVFGLEALDWAPAQRRGRAARRRLRTRMAAMIRTRAAADSPPDDFITRLLQAFSAEHGREDAQRLTLDNAMTFFVAGHETTANGLAWALYLLSRDPQAQAWAREEAVAAWRDGDPAAVPERLPYLKMVWDETLRLYPPVHRIDREALDDDVLCGEPVRKGDMVTIWPWVLHRHRTLWDRPDEFNPENFDPEGRAGMHRYQYLPFGAGPRICIGMAFAQAEALILLSRWLTAFAFEPVAGHDAWPRADIALRPATGVQLMARRL</sequence>
<keyword evidence="6" id="KW-0503">Monooxygenase</keyword>
<keyword evidence="6" id="KW-0560">Oxidoreductase</keyword>
<comment type="cofactor">
    <cofactor evidence="1 5">
        <name>heme</name>
        <dbReference type="ChEBI" id="CHEBI:30413"/>
    </cofactor>
</comment>
<dbReference type="InterPro" id="IPR001128">
    <property type="entry name" value="Cyt_P450"/>
</dbReference>
<dbReference type="GO" id="GO:0020037">
    <property type="term" value="F:heme binding"/>
    <property type="evidence" value="ECO:0007669"/>
    <property type="project" value="InterPro"/>
</dbReference>
<evidence type="ECO:0000256" key="2">
    <source>
        <dbReference type="ARBA" id="ARBA00010617"/>
    </source>
</evidence>
<dbReference type="PRINTS" id="PR00385">
    <property type="entry name" value="P450"/>
</dbReference>
<dbReference type="EMBL" id="QFYS01000001">
    <property type="protein sequence ID" value="RAK68983.1"/>
    <property type="molecule type" value="Genomic_DNA"/>
</dbReference>
<dbReference type="InterPro" id="IPR050121">
    <property type="entry name" value="Cytochrome_P450_monoxygenase"/>
</dbReference>
<gene>
    <name evidence="7" type="ORF">DJ019_02955</name>
</gene>
<dbReference type="Gene3D" id="1.10.630.10">
    <property type="entry name" value="Cytochrome P450"/>
    <property type="match status" value="1"/>
</dbReference>
<dbReference type="PANTHER" id="PTHR24305">
    <property type="entry name" value="CYTOCHROME P450"/>
    <property type="match status" value="1"/>
</dbReference>
<keyword evidence="5 6" id="KW-0349">Heme</keyword>
<protein>
    <submittedName>
        <fullName evidence="7">Cytochrome P450</fullName>
    </submittedName>
</protein>
<organism evidence="7 8">
    <name type="scientific">Phenylobacterium kunshanense</name>
    <dbReference type="NCBI Taxonomy" id="1445034"/>
    <lineage>
        <taxon>Bacteria</taxon>
        <taxon>Pseudomonadati</taxon>
        <taxon>Pseudomonadota</taxon>
        <taxon>Alphaproteobacteria</taxon>
        <taxon>Caulobacterales</taxon>
        <taxon>Caulobacteraceae</taxon>
        <taxon>Phenylobacterium</taxon>
    </lineage>
</organism>
<dbReference type="GO" id="GO:0004497">
    <property type="term" value="F:monooxygenase activity"/>
    <property type="evidence" value="ECO:0007669"/>
    <property type="project" value="UniProtKB-KW"/>
</dbReference>
<dbReference type="Pfam" id="PF00067">
    <property type="entry name" value="p450"/>
    <property type="match status" value="1"/>
</dbReference>
<keyword evidence="8" id="KW-1185">Reference proteome</keyword>
<dbReference type="PANTHER" id="PTHR24305:SF166">
    <property type="entry name" value="CYTOCHROME P450 12A4, MITOCHONDRIAL-RELATED"/>
    <property type="match status" value="1"/>
</dbReference>
<dbReference type="InterPro" id="IPR017972">
    <property type="entry name" value="Cyt_P450_CS"/>
</dbReference>
<dbReference type="Proteomes" id="UP000249524">
    <property type="component" value="Unassembled WGS sequence"/>
</dbReference>
<proteinExistence type="inferred from homology"/>
<evidence type="ECO:0000313" key="7">
    <source>
        <dbReference type="EMBL" id="RAK68983.1"/>
    </source>
</evidence>
<feature type="binding site" description="axial binding residue" evidence="5">
    <location>
        <position position="417"/>
    </location>
    <ligand>
        <name>heme</name>
        <dbReference type="ChEBI" id="CHEBI:30413"/>
    </ligand>
    <ligandPart>
        <name>Fe</name>
        <dbReference type="ChEBI" id="CHEBI:18248"/>
    </ligandPart>
</feature>
<keyword evidence="4 5" id="KW-0408">Iron</keyword>